<dbReference type="PROSITE" id="PS51864">
    <property type="entry name" value="ASTACIN"/>
    <property type="match status" value="1"/>
</dbReference>
<dbReference type="InterPro" id="IPR024079">
    <property type="entry name" value="MetalloPept_cat_dom_sf"/>
</dbReference>
<feature type="signal peptide" evidence="8">
    <location>
        <begin position="1"/>
        <end position="17"/>
    </location>
</feature>
<dbReference type="PROSITE" id="PS51144">
    <property type="entry name" value="ALPHA_CA_2"/>
    <property type="match status" value="1"/>
</dbReference>
<dbReference type="Pfam" id="PF01400">
    <property type="entry name" value="Astacin"/>
    <property type="match status" value="1"/>
</dbReference>
<organism evidence="11 12">
    <name type="scientific">Necator americanus</name>
    <name type="common">Human hookworm</name>
    <dbReference type="NCBI Taxonomy" id="51031"/>
    <lineage>
        <taxon>Eukaryota</taxon>
        <taxon>Metazoa</taxon>
        <taxon>Ecdysozoa</taxon>
        <taxon>Nematoda</taxon>
        <taxon>Chromadorea</taxon>
        <taxon>Rhabditida</taxon>
        <taxon>Rhabditina</taxon>
        <taxon>Rhabditomorpha</taxon>
        <taxon>Strongyloidea</taxon>
        <taxon>Ancylostomatidae</taxon>
        <taxon>Bunostominae</taxon>
        <taxon>Necator</taxon>
    </lineage>
</organism>
<dbReference type="EMBL" id="JAVFWL010000006">
    <property type="protein sequence ID" value="KAK6760192.1"/>
    <property type="molecule type" value="Genomic_DNA"/>
</dbReference>
<accession>A0ABR1EBX4</accession>
<dbReference type="SUPFAM" id="SSF55486">
    <property type="entry name" value="Metalloproteases ('zincins'), catalytic domain"/>
    <property type="match status" value="1"/>
</dbReference>
<evidence type="ECO:0000256" key="5">
    <source>
        <dbReference type="ARBA" id="ARBA00023157"/>
    </source>
</evidence>
<dbReference type="InterPro" id="IPR001506">
    <property type="entry name" value="Peptidase_M12A"/>
</dbReference>
<keyword evidence="7 8" id="KW-0479">Metal-binding</keyword>
<dbReference type="Gene3D" id="3.10.200.10">
    <property type="entry name" value="Alpha carbonic anhydrase"/>
    <property type="match status" value="1"/>
</dbReference>
<dbReference type="Pfam" id="PF00194">
    <property type="entry name" value="Carb_anhydrase"/>
    <property type="match status" value="1"/>
</dbReference>
<dbReference type="EC" id="3.4.24.-" evidence="8"/>
<dbReference type="PROSITE" id="PS00375">
    <property type="entry name" value="UDPGT"/>
    <property type="match status" value="1"/>
</dbReference>
<evidence type="ECO:0000256" key="1">
    <source>
        <dbReference type="ARBA" id="ARBA00009995"/>
    </source>
</evidence>
<keyword evidence="5" id="KW-1015">Disulfide bond</keyword>
<gene>
    <name evidence="11" type="primary">Necator_chrX.g21780</name>
    <name evidence="11" type="ORF">RB195_021619</name>
</gene>
<evidence type="ECO:0000256" key="2">
    <source>
        <dbReference type="ARBA" id="ARBA00022676"/>
    </source>
</evidence>
<dbReference type="Proteomes" id="UP001303046">
    <property type="component" value="Unassembled WGS sequence"/>
</dbReference>
<dbReference type="SUPFAM" id="SSF51069">
    <property type="entry name" value="Carbonic anhydrase"/>
    <property type="match status" value="1"/>
</dbReference>
<keyword evidence="7 8" id="KW-0645">Protease</keyword>
<dbReference type="SMART" id="SM01057">
    <property type="entry name" value="Carb_anhydrase"/>
    <property type="match status" value="1"/>
</dbReference>
<protein>
    <recommendedName>
        <fullName evidence="8">Metalloendopeptidase</fullName>
        <ecNumber evidence="8">3.4.24.-</ecNumber>
    </recommendedName>
</protein>
<feature type="chain" id="PRO_5044968649" description="Metalloendopeptidase" evidence="8">
    <location>
        <begin position="18"/>
        <end position="888"/>
    </location>
</feature>
<dbReference type="InterPro" id="IPR035595">
    <property type="entry name" value="UDP_glycos_trans_CS"/>
</dbReference>
<keyword evidence="7 8" id="KW-0378">Hydrolase</keyword>
<feature type="binding site" evidence="7">
    <location>
        <position position="224"/>
    </location>
    <ligand>
        <name>Zn(2+)</name>
        <dbReference type="ChEBI" id="CHEBI:29105"/>
        <note>catalytic</note>
    </ligand>
</feature>
<feature type="domain" description="Peptidase M12A" evidence="10">
    <location>
        <begin position="127"/>
        <end position="320"/>
    </location>
</feature>
<dbReference type="SUPFAM" id="SSF53756">
    <property type="entry name" value="UDP-Glycosyltransferase/glycogen phosphorylase"/>
    <property type="match status" value="1"/>
</dbReference>
<keyword evidence="12" id="KW-1185">Reference proteome</keyword>
<proteinExistence type="inferred from homology"/>
<comment type="catalytic activity">
    <reaction evidence="6">
        <text>glucuronate acceptor + UDP-alpha-D-glucuronate = acceptor beta-D-glucuronoside + UDP + H(+)</text>
        <dbReference type="Rhea" id="RHEA:21032"/>
        <dbReference type="ChEBI" id="CHEBI:15378"/>
        <dbReference type="ChEBI" id="CHEBI:58052"/>
        <dbReference type="ChEBI" id="CHEBI:58223"/>
        <dbReference type="ChEBI" id="CHEBI:132367"/>
        <dbReference type="ChEBI" id="CHEBI:132368"/>
        <dbReference type="EC" id="2.4.1.17"/>
    </reaction>
</comment>
<sequence>MLVLAFLFLIACTCANAKSEPSLDDIIDLLKKIDFATLADIHNKLKNLTNVVINSLEITEEEKILLKEKIEKLRDPPLSGELEDILMKRNVFYYTLQGDIMLTREQGDALIEDVKRLEGGAPLRKPRGVYPDVSYKWPKKMIHYSFHKSASDKVMQVFRNAANAWTKDTCVDIIEDKSGLKENGVIVASAPFCASFLGKAGVPQMIFLNEFCETFRSAAHELGHTLGLLHQEGREDRDKYVRIVIENLELNQTYMAFKQTQETNKDYGIDYDFGSIMEIGGSSNGKPTIASIDRNYMKNLRSESISFADLYLVNIHYNCSGSCKKHIECKNGGFQHPRDCDRCICPGGYGGSRCGRRPSGCGSKKYATTHWRALTEDLRNDNPHRYLDGYKRCTYWIETVYSPNIIADVKTMPTKAHVINVELGLSLDLSSAQRYVWENNMEWDRVFASAKRGIILMSFGTMARSTEMGIQRRDAFVRAFKAFPDITFIWRYENNSDHFTDASNIILYNWLPQVDMLNDERTLAFITHGGMGGVFESARAGVPVITIPLFADQLRNARMMEYRGMGTVIDKDDVTENRLITAIEEILKPRYVQAAKRLSEQLRNKPFSPEEVLIRYVDYAIRYNISETLTNIAPHQSFIEFYPLGVHYRHQAMTITQRRQSPIDIRSDVVCHDPEHCKPDSLNINYTVGDCYDVVCSATGFKVNVGRKCTTTLSASHLPGTFELAQFHAHWSKDGSCGSEHLLDGKAMSGEVHFVFWNTKYGTFSDAAEKEDGLAVVGVFIKEGAHSANYEPLFNVIHKAIGSTSPALMPKDFVLDQLFPPPGQRDYVTYLGSLTTPPYSESVIWTVLTTPVEVSKEQLNILRKIVGANYRECQQLCERTVRASGVKV</sequence>
<keyword evidence="4 8" id="KW-0732">Signal</keyword>
<evidence type="ECO:0000259" key="9">
    <source>
        <dbReference type="PROSITE" id="PS51144"/>
    </source>
</evidence>
<dbReference type="InterPro" id="IPR002213">
    <property type="entry name" value="UDP_glucos_trans"/>
</dbReference>
<dbReference type="InterPro" id="IPR000742">
    <property type="entry name" value="EGF"/>
</dbReference>
<dbReference type="PROSITE" id="PS01186">
    <property type="entry name" value="EGF_2"/>
    <property type="match status" value="1"/>
</dbReference>
<evidence type="ECO:0000256" key="3">
    <source>
        <dbReference type="ARBA" id="ARBA00022679"/>
    </source>
</evidence>
<comment type="caution">
    <text evidence="11">The sequence shown here is derived from an EMBL/GenBank/DDBJ whole genome shotgun (WGS) entry which is preliminary data.</text>
</comment>
<name>A0ABR1EBX4_NECAM</name>
<keyword evidence="7 8" id="KW-0862">Zinc</keyword>
<keyword evidence="7 8" id="KW-0482">Metalloprotease</keyword>
<dbReference type="Gene3D" id="3.40.50.2000">
    <property type="entry name" value="Glycogen Phosphorylase B"/>
    <property type="match status" value="1"/>
</dbReference>
<evidence type="ECO:0000256" key="6">
    <source>
        <dbReference type="ARBA" id="ARBA00047475"/>
    </source>
</evidence>
<feature type="active site" evidence="7">
    <location>
        <position position="221"/>
    </location>
</feature>
<evidence type="ECO:0000256" key="8">
    <source>
        <dbReference type="RuleBase" id="RU361183"/>
    </source>
</evidence>
<feature type="binding site" evidence="7">
    <location>
        <position position="220"/>
    </location>
    <ligand>
        <name>Zn(2+)</name>
        <dbReference type="ChEBI" id="CHEBI:29105"/>
        <note>catalytic</note>
    </ligand>
</feature>
<dbReference type="InterPro" id="IPR001148">
    <property type="entry name" value="CA_dom"/>
</dbReference>
<dbReference type="PRINTS" id="PR00480">
    <property type="entry name" value="ASTACIN"/>
</dbReference>
<comment type="similarity">
    <text evidence="1">Belongs to the UDP-glycosyltransferase family.</text>
</comment>
<evidence type="ECO:0000259" key="10">
    <source>
        <dbReference type="PROSITE" id="PS51864"/>
    </source>
</evidence>
<feature type="binding site" evidence="7">
    <location>
        <position position="230"/>
    </location>
    <ligand>
        <name>Zn(2+)</name>
        <dbReference type="ChEBI" id="CHEBI:29105"/>
        <note>catalytic</note>
    </ligand>
</feature>
<dbReference type="CDD" id="cd03784">
    <property type="entry name" value="GT1_Gtf-like"/>
    <property type="match status" value="1"/>
</dbReference>
<dbReference type="Gene3D" id="3.40.390.10">
    <property type="entry name" value="Collagenase (Catalytic Domain)"/>
    <property type="match status" value="1"/>
</dbReference>
<keyword evidence="3" id="KW-0808">Transferase</keyword>
<feature type="domain" description="Alpha-carbonic anhydrase" evidence="9">
    <location>
        <begin position="621"/>
        <end position="888"/>
    </location>
</feature>
<evidence type="ECO:0000313" key="12">
    <source>
        <dbReference type="Proteomes" id="UP001303046"/>
    </source>
</evidence>
<dbReference type="InterPro" id="IPR006026">
    <property type="entry name" value="Peptidase_Metallo"/>
</dbReference>
<evidence type="ECO:0000256" key="4">
    <source>
        <dbReference type="ARBA" id="ARBA00022729"/>
    </source>
</evidence>
<dbReference type="Pfam" id="PF00201">
    <property type="entry name" value="UDPGT"/>
    <property type="match status" value="1"/>
</dbReference>
<dbReference type="InterPro" id="IPR050271">
    <property type="entry name" value="UDP-glycosyltransferase"/>
</dbReference>
<keyword evidence="2" id="KW-0328">Glycosyltransferase</keyword>
<reference evidence="11 12" key="1">
    <citation type="submission" date="2023-08" db="EMBL/GenBank/DDBJ databases">
        <title>A Necator americanus chromosomal reference genome.</title>
        <authorList>
            <person name="Ilik V."/>
            <person name="Petrzelkova K.J."/>
            <person name="Pardy F."/>
            <person name="Fuh T."/>
            <person name="Niatou-Singa F.S."/>
            <person name="Gouil Q."/>
            <person name="Baker L."/>
            <person name="Ritchie M.E."/>
            <person name="Jex A.R."/>
            <person name="Gazzola D."/>
            <person name="Li H."/>
            <person name="Toshio Fujiwara R."/>
            <person name="Zhan B."/>
            <person name="Aroian R.V."/>
            <person name="Pafco B."/>
            <person name="Schwarz E.M."/>
        </authorList>
    </citation>
    <scope>NUCLEOTIDE SEQUENCE [LARGE SCALE GENOMIC DNA]</scope>
    <source>
        <strain evidence="11 12">Aroian</strain>
        <tissue evidence="11">Whole animal</tissue>
    </source>
</reference>
<comment type="cofactor">
    <cofactor evidence="7 8">
        <name>Zn(2+)</name>
        <dbReference type="ChEBI" id="CHEBI:29105"/>
    </cofactor>
    <text evidence="7 8">Binds 1 zinc ion per subunit.</text>
</comment>
<dbReference type="CDD" id="cd00326">
    <property type="entry name" value="alpha_CA"/>
    <property type="match status" value="1"/>
</dbReference>
<dbReference type="PROSITE" id="PS00022">
    <property type="entry name" value="EGF_1"/>
    <property type="match status" value="1"/>
</dbReference>
<dbReference type="PANTHER" id="PTHR48043:SF145">
    <property type="entry name" value="FI06409P-RELATED"/>
    <property type="match status" value="1"/>
</dbReference>
<comment type="caution">
    <text evidence="7">Lacks conserved residue(s) required for the propagation of feature annotation.</text>
</comment>
<dbReference type="PANTHER" id="PTHR48043">
    <property type="entry name" value="EG:EG0003.4 PROTEIN-RELATED"/>
    <property type="match status" value="1"/>
</dbReference>
<evidence type="ECO:0000313" key="11">
    <source>
        <dbReference type="EMBL" id="KAK6760192.1"/>
    </source>
</evidence>
<dbReference type="SMART" id="SM00235">
    <property type="entry name" value="ZnMc"/>
    <property type="match status" value="1"/>
</dbReference>
<dbReference type="InterPro" id="IPR036398">
    <property type="entry name" value="CA_dom_sf"/>
</dbReference>
<evidence type="ECO:0000256" key="7">
    <source>
        <dbReference type="PROSITE-ProRule" id="PRU01211"/>
    </source>
</evidence>